<evidence type="ECO:0000256" key="1">
    <source>
        <dbReference type="SAM" id="MobiDB-lite"/>
    </source>
</evidence>
<keyword evidence="3" id="KW-1185">Reference proteome</keyword>
<dbReference type="STRING" id="44941.A0A397UX01"/>
<gene>
    <name evidence="2" type="ORF">C2G38_2194471</name>
</gene>
<reference evidence="2 3" key="1">
    <citation type="submission" date="2018-06" db="EMBL/GenBank/DDBJ databases">
        <title>Comparative genomics reveals the genomic features of Rhizophagus irregularis, R. cerebriforme, R. diaphanum and Gigaspora rosea, and their symbiotic lifestyle signature.</title>
        <authorList>
            <person name="Morin E."/>
            <person name="San Clemente H."/>
            <person name="Chen E.C.H."/>
            <person name="De La Providencia I."/>
            <person name="Hainaut M."/>
            <person name="Kuo A."/>
            <person name="Kohler A."/>
            <person name="Murat C."/>
            <person name="Tang N."/>
            <person name="Roy S."/>
            <person name="Loubradou J."/>
            <person name="Henrissat B."/>
            <person name="Grigoriev I.V."/>
            <person name="Corradi N."/>
            <person name="Roux C."/>
            <person name="Martin F.M."/>
        </authorList>
    </citation>
    <scope>NUCLEOTIDE SEQUENCE [LARGE SCALE GENOMIC DNA]</scope>
    <source>
        <strain evidence="2 3">DAOM 194757</strain>
    </source>
</reference>
<dbReference type="Proteomes" id="UP000266673">
    <property type="component" value="Unassembled WGS sequence"/>
</dbReference>
<evidence type="ECO:0000313" key="3">
    <source>
        <dbReference type="Proteomes" id="UP000266673"/>
    </source>
</evidence>
<dbReference type="EMBL" id="QKWP01000809">
    <property type="protein sequence ID" value="RIB14665.1"/>
    <property type="molecule type" value="Genomic_DNA"/>
</dbReference>
<feature type="compositionally biased region" description="Acidic residues" evidence="1">
    <location>
        <begin position="116"/>
        <end position="128"/>
    </location>
</feature>
<evidence type="ECO:0000313" key="2">
    <source>
        <dbReference type="EMBL" id="RIB14665.1"/>
    </source>
</evidence>
<comment type="caution">
    <text evidence="2">The sequence shown here is derived from an EMBL/GenBank/DDBJ whole genome shotgun (WGS) entry which is preliminary data.</text>
</comment>
<name>A0A397UX01_9GLOM</name>
<protein>
    <submittedName>
        <fullName evidence="2">Uncharacterized protein</fullName>
    </submittedName>
</protein>
<accession>A0A397UX01</accession>
<dbReference type="OrthoDB" id="2447708at2759"/>
<dbReference type="AlphaFoldDB" id="A0A397UX01"/>
<feature type="compositionally biased region" description="Polar residues" evidence="1">
    <location>
        <begin position="142"/>
        <end position="153"/>
    </location>
</feature>
<feature type="region of interest" description="Disordered" evidence="1">
    <location>
        <begin position="116"/>
        <end position="153"/>
    </location>
</feature>
<proteinExistence type="predicted"/>
<sequence>MGNQVFCTCIWCLQESNGQSKLVSKSTRARHSLKQKNTWPNPAQIPAQERRLVTPISQISLIIALTSSAVPIVTLSCTNQIEKNQNCINIELNNLFSNNSEILESEKDYGVCNIDDNEYNDEYDEEYNSENNVKDDGESPEATMNSTESTQGN</sequence>
<organism evidence="2 3">
    <name type="scientific">Gigaspora rosea</name>
    <dbReference type="NCBI Taxonomy" id="44941"/>
    <lineage>
        <taxon>Eukaryota</taxon>
        <taxon>Fungi</taxon>
        <taxon>Fungi incertae sedis</taxon>
        <taxon>Mucoromycota</taxon>
        <taxon>Glomeromycotina</taxon>
        <taxon>Glomeromycetes</taxon>
        <taxon>Diversisporales</taxon>
        <taxon>Gigasporaceae</taxon>
        <taxon>Gigaspora</taxon>
    </lineage>
</organism>